<dbReference type="PATRIC" id="fig|862908.3.peg.3110"/>
<dbReference type="OrthoDB" id="5288665at2"/>
<dbReference type="InterPro" id="IPR040086">
    <property type="entry name" value="MJ0683-like"/>
</dbReference>
<dbReference type="KEGG" id="bmx:BMS_3254"/>
<proteinExistence type="predicted"/>
<dbReference type="GO" id="GO:0051536">
    <property type="term" value="F:iron-sulfur cluster binding"/>
    <property type="evidence" value="ECO:0007669"/>
    <property type="project" value="UniProtKB-KW"/>
</dbReference>
<evidence type="ECO:0000256" key="3">
    <source>
        <dbReference type="ARBA" id="ARBA00023014"/>
    </source>
</evidence>
<keyword evidence="1" id="KW-0479">Metal-binding</keyword>
<dbReference type="SFLD" id="SFLDS00029">
    <property type="entry name" value="Radical_SAM"/>
    <property type="match status" value="1"/>
</dbReference>
<evidence type="ECO:0000256" key="1">
    <source>
        <dbReference type="ARBA" id="ARBA00022723"/>
    </source>
</evidence>
<accession>E1X0H8</accession>
<dbReference type="AlphaFoldDB" id="E1X0H8"/>
<dbReference type="PANTHER" id="PTHR43432">
    <property type="entry name" value="SLR0285 PROTEIN"/>
    <property type="match status" value="1"/>
</dbReference>
<keyword evidence="3" id="KW-0411">Iron-sulfur</keyword>
<dbReference type="RefSeq" id="WP_014245774.1">
    <property type="nucleotide sequence ID" value="NC_016620.1"/>
</dbReference>
<dbReference type="Proteomes" id="UP000008963">
    <property type="component" value="Chromosome"/>
</dbReference>
<dbReference type="HOGENOM" id="CLU_663535_0_0_7"/>
<dbReference type="GO" id="GO:0003824">
    <property type="term" value="F:catalytic activity"/>
    <property type="evidence" value="ECO:0007669"/>
    <property type="project" value="InterPro"/>
</dbReference>
<evidence type="ECO:0008006" key="6">
    <source>
        <dbReference type="Google" id="ProtNLM"/>
    </source>
</evidence>
<dbReference type="SFLD" id="SFLDG01084">
    <property type="entry name" value="Uncharacterised_Radical_SAM_Su"/>
    <property type="match status" value="1"/>
</dbReference>
<reference evidence="5" key="1">
    <citation type="journal article" date="2013" name="ISME J.">
        <title>A small predatory core genome in the divergent marine Bacteriovorax marinus SJ and the terrestrial Bdellovibrio bacteriovorus.</title>
        <authorList>
            <person name="Crossman L.C."/>
            <person name="Chen H."/>
            <person name="Cerdeno-Tarraga A.M."/>
            <person name="Brooks K."/>
            <person name="Quail M.A."/>
            <person name="Pineiro S.A."/>
            <person name="Hobley L."/>
            <person name="Sockett R.E."/>
            <person name="Bentley S.D."/>
            <person name="Parkhill J."/>
            <person name="Williams H.N."/>
            <person name="Stine O.C."/>
        </authorList>
    </citation>
    <scope>NUCLEOTIDE SEQUENCE [LARGE SCALE GENOMIC DNA]</scope>
    <source>
        <strain evidence="5">ATCC BAA-682 / DSM 15412 / SJ</strain>
    </source>
</reference>
<name>E1X0H8_HALMS</name>
<evidence type="ECO:0000256" key="2">
    <source>
        <dbReference type="ARBA" id="ARBA00023004"/>
    </source>
</evidence>
<dbReference type="InterPro" id="IPR007197">
    <property type="entry name" value="rSAM"/>
</dbReference>
<keyword evidence="2" id="KW-0408">Iron</keyword>
<evidence type="ECO:0000313" key="5">
    <source>
        <dbReference type="Proteomes" id="UP000008963"/>
    </source>
</evidence>
<dbReference type="eggNOG" id="COG1533">
    <property type="taxonomic scope" value="Bacteria"/>
</dbReference>
<dbReference type="STRING" id="862908.BMS_3254"/>
<dbReference type="GO" id="GO:0046872">
    <property type="term" value="F:metal ion binding"/>
    <property type="evidence" value="ECO:0007669"/>
    <property type="project" value="UniProtKB-KW"/>
</dbReference>
<gene>
    <name evidence="4" type="ordered locus">BMS_3254</name>
</gene>
<sequence>MSNYIVEKFNQLQKLSSYQSDFSLDIYDFFLSKNLFKNGQAPSGKPVLLNALSDCSECYYGLQIDSYAEGCFHDCEYCWAKSDLSKKEMWNNPMPLPINISEFWELFYIVFETDKDHPLRSILEKRTPLRIGSLSDPFMTMDKKYGVTLEMLKILNHYEYPTVFLTRSHHVIEQRYLDILNPSLFSIQISLPSLNENFTKVLEPGAPPPIKRLEALKTLVDHGIWCTVRLNPLFPIYADGVYSRNLAKGTPSDFFDFSYIKTLSEYGCQSLLTGFVHLNSNVVELIKEKTGVDLRSLMSQEMKDLGEDFRYSSSEIRSYYEMVKEECSKYKIEFSTCYLGLGEAYFWKDQDLWDNKEDCCNIKNKVSSFKKETREIPIFKRLEIESPNMSFFQRVLHSLWQGFKSFFLKKVFEK</sequence>
<dbReference type="EMBL" id="FQ312005">
    <property type="protein sequence ID" value="CBW28004.1"/>
    <property type="molecule type" value="Genomic_DNA"/>
</dbReference>
<dbReference type="PANTHER" id="PTHR43432:SF3">
    <property type="entry name" value="SLR0285 PROTEIN"/>
    <property type="match status" value="1"/>
</dbReference>
<organism evidence="4 5">
    <name type="scientific">Halobacteriovorax marinus (strain ATCC BAA-682 / DSM 15412 / SJ)</name>
    <name type="common">Bacteriovorax marinus</name>
    <dbReference type="NCBI Taxonomy" id="862908"/>
    <lineage>
        <taxon>Bacteria</taxon>
        <taxon>Pseudomonadati</taxon>
        <taxon>Bdellovibrionota</taxon>
        <taxon>Bacteriovoracia</taxon>
        <taxon>Bacteriovoracales</taxon>
        <taxon>Halobacteriovoraceae</taxon>
        <taxon>Halobacteriovorax</taxon>
    </lineage>
</organism>
<evidence type="ECO:0000313" key="4">
    <source>
        <dbReference type="EMBL" id="CBW28004.1"/>
    </source>
</evidence>
<keyword evidence="5" id="KW-1185">Reference proteome</keyword>
<protein>
    <recommendedName>
        <fullName evidence="6">Radical SAM core domain-containing protein</fullName>
    </recommendedName>
</protein>
<dbReference type="Gene3D" id="3.80.30.30">
    <property type="match status" value="1"/>
</dbReference>